<organism evidence="11">
    <name type="scientific">Opuntia streptacantha</name>
    <name type="common">Prickly pear cactus</name>
    <name type="synonym">Opuntia cardona</name>
    <dbReference type="NCBI Taxonomy" id="393608"/>
    <lineage>
        <taxon>Eukaryota</taxon>
        <taxon>Viridiplantae</taxon>
        <taxon>Streptophyta</taxon>
        <taxon>Embryophyta</taxon>
        <taxon>Tracheophyta</taxon>
        <taxon>Spermatophyta</taxon>
        <taxon>Magnoliopsida</taxon>
        <taxon>eudicotyledons</taxon>
        <taxon>Gunneridae</taxon>
        <taxon>Pentapetalae</taxon>
        <taxon>Caryophyllales</taxon>
        <taxon>Cactineae</taxon>
        <taxon>Cactaceae</taxon>
        <taxon>Opuntioideae</taxon>
        <taxon>Opuntia</taxon>
    </lineage>
</organism>
<evidence type="ECO:0000256" key="4">
    <source>
        <dbReference type="ARBA" id="ARBA00022490"/>
    </source>
</evidence>
<evidence type="ECO:0000256" key="8">
    <source>
        <dbReference type="ARBA" id="ARBA00065908"/>
    </source>
</evidence>
<dbReference type="GO" id="GO:0030833">
    <property type="term" value="P:regulation of actin filament polymerization"/>
    <property type="evidence" value="ECO:0007669"/>
    <property type="project" value="InterPro"/>
</dbReference>
<sequence length="135" mass="15305">MSKNDESVEAENAESIIKKIEDKSEKIDTLIKQFRQAEALKIALEGSDSSIKDDRCKTANWIVVRRALMAIKDVDGLFFSFDAQYYDILMKYLYKGLSTGDRSTCEQCLKIHEKLTQRAGLGCILRCIADKTNTV</sequence>
<accession>A0A7C9CJX9</accession>
<dbReference type="AlphaFoldDB" id="A0A7C9CJX9"/>
<evidence type="ECO:0000256" key="7">
    <source>
        <dbReference type="ARBA" id="ARBA00059196"/>
    </source>
</evidence>
<evidence type="ECO:0000256" key="3">
    <source>
        <dbReference type="ARBA" id="ARBA00006084"/>
    </source>
</evidence>
<dbReference type="SUPFAM" id="SSF69103">
    <property type="entry name" value="Arp2/3 complex 16 kDa subunit ARPC5"/>
    <property type="match status" value="1"/>
</dbReference>
<comment type="function">
    <text evidence="7">Functions as a component of the Arp2/3 complex which is involved in regulation of actin polymerization and together with an activating nucleation-promoting factor (NPF) mediates the formation of branched actin networks. Arp2/3 complex plays a critical role in the control of cell morphogenesis via the modulation of cell polarity development.</text>
</comment>
<keyword evidence="10" id="KW-0175">Coiled coil</keyword>
<evidence type="ECO:0000256" key="10">
    <source>
        <dbReference type="SAM" id="Coils"/>
    </source>
</evidence>
<evidence type="ECO:0000256" key="1">
    <source>
        <dbReference type="ARBA" id="ARBA00004245"/>
    </source>
</evidence>
<evidence type="ECO:0000256" key="6">
    <source>
        <dbReference type="ARBA" id="ARBA00023273"/>
    </source>
</evidence>
<dbReference type="Pfam" id="PF04699">
    <property type="entry name" value="P16-Arc"/>
    <property type="match status" value="1"/>
</dbReference>
<dbReference type="GO" id="GO:0042995">
    <property type="term" value="C:cell projection"/>
    <property type="evidence" value="ECO:0007669"/>
    <property type="project" value="UniProtKB-SubCell"/>
</dbReference>
<dbReference type="GO" id="GO:0034314">
    <property type="term" value="P:Arp2/3 complex-mediated actin nucleation"/>
    <property type="evidence" value="ECO:0007669"/>
    <property type="project" value="InterPro"/>
</dbReference>
<evidence type="ECO:0000256" key="2">
    <source>
        <dbReference type="ARBA" id="ARBA00004316"/>
    </source>
</evidence>
<comment type="similarity">
    <text evidence="3 9">Belongs to the ARPC5 family.</text>
</comment>
<dbReference type="GO" id="GO:0005885">
    <property type="term" value="C:Arp2/3 protein complex"/>
    <property type="evidence" value="ECO:0007669"/>
    <property type="project" value="InterPro"/>
</dbReference>
<evidence type="ECO:0000313" key="11">
    <source>
        <dbReference type="EMBL" id="MBA4617564.1"/>
    </source>
</evidence>
<reference evidence="11" key="2">
    <citation type="submission" date="2020-07" db="EMBL/GenBank/DDBJ databases">
        <authorList>
            <person name="Vera ALvarez R."/>
            <person name="Arias-Moreno D.M."/>
            <person name="Jimenez-Jacinto V."/>
            <person name="Jimenez-Bremont J.F."/>
            <person name="Swaminathan K."/>
            <person name="Moose S.P."/>
            <person name="Guerrero-Gonzalez M.L."/>
            <person name="Marino-Ramirez L."/>
            <person name="Landsman D."/>
            <person name="Rodriguez-Kessler M."/>
            <person name="Delgado-Sanchez P."/>
        </authorList>
    </citation>
    <scope>NUCLEOTIDE SEQUENCE</scope>
    <source>
        <tissue evidence="11">Cladode</tissue>
    </source>
</reference>
<comment type="function">
    <text evidence="9">Functions as component of the Arp2/3 complex which is involved in regulation of actin polymerization and together with an activating nucleation-promoting factor (NPF) mediates the formation of branched actin networks. Arp2/3 complex plays a critical role in the control of cell morphogenesis via the modulation of cell polarity development.</text>
</comment>
<evidence type="ECO:0000256" key="5">
    <source>
        <dbReference type="ARBA" id="ARBA00023212"/>
    </source>
</evidence>
<dbReference type="EMBL" id="GISG01016982">
    <property type="protein sequence ID" value="MBA4617564.1"/>
    <property type="molecule type" value="Transcribed_RNA"/>
</dbReference>
<comment type="subcellular location">
    <subcellularLocation>
        <location evidence="2">Cell projection</location>
    </subcellularLocation>
    <subcellularLocation>
        <location evidence="1">Cytoplasm</location>
        <location evidence="1">Cytoskeleton</location>
    </subcellularLocation>
</comment>
<feature type="coiled-coil region" evidence="10">
    <location>
        <begin position="3"/>
        <end position="40"/>
    </location>
</feature>
<dbReference type="Gene3D" id="1.25.40.190">
    <property type="entry name" value="Actin-related protein 2/3 complex subunit 5"/>
    <property type="match status" value="1"/>
</dbReference>
<dbReference type="InterPro" id="IPR006789">
    <property type="entry name" value="ARPC5"/>
</dbReference>
<evidence type="ECO:0000256" key="9">
    <source>
        <dbReference type="RuleBase" id="RU004301"/>
    </source>
</evidence>
<dbReference type="PANTHER" id="PTHR12644">
    <property type="entry name" value="ARP2/3 COMPLEX 16 KD SUBUNIT P16-ARC"/>
    <property type="match status" value="1"/>
</dbReference>
<keyword evidence="6" id="KW-0966">Cell projection</keyword>
<name>A0A7C9CJX9_OPUST</name>
<dbReference type="InterPro" id="IPR036743">
    <property type="entry name" value="ARPC5_sf"/>
</dbReference>
<protein>
    <recommendedName>
        <fullName evidence="9">Actin-related protein 2/3 complex subunit 5</fullName>
    </recommendedName>
</protein>
<comment type="subunit">
    <text evidence="8">Component of the Arp2/3 complex composed of ARP2, ARP3, ARPC1/p41-ARC, ARPC2/p34-ARC, ARPC3/p21-ARC, ARPC4/p20-ARC and ARPC5/p16-ARC.</text>
</comment>
<reference evidence="11" key="1">
    <citation type="journal article" date="2013" name="J. Plant Res.">
        <title>Effect of fungi and light on seed germination of three Opuntia species from semiarid lands of central Mexico.</title>
        <authorList>
            <person name="Delgado-Sanchez P."/>
            <person name="Jimenez-Bremont J.F."/>
            <person name="Guerrero-Gonzalez Mde L."/>
            <person name="Flores J."/>
        </authorList>
    </citation>
    <scope>NUCLEOTIDE SEQUENCE</scope>
    <source>
        <tissue evidence="11">Cladode</tissue>
    </source>
</reference>
<keyword evidence="4" id="KW-0963">Cytoplasm</keyword>
<proteinExistence type="inferred from homology"/>
<keyword evidence="5 9" id="KW-0206">Cytoskeleton</keyword>
<dbReference type="FunFam" id="1.25.40.190:FF:000002">
    <property type="entry name" value="Actin-related protein 2/3 complex subunit 5"/>
    <property type="match status" value="1"/>
</dbReference>